<dbReference type="Proteomes" id="UP000001542">
    <property type="component" value="Unassembled WGS sequence"/>
</dbReference>
<keyword evidence="2" id="KW-1185">Reference proteome</keyword>
<dbReference type="VEuPathDB" id="TrichDB:TVAG_605440"/>
<reference evidence="1" key="2">
    <citation type="journal article" date="2007" name="Science">
        <title>Draft genome sequence of the sexually transmitted pathogen Trichomonas vaginalis.</title>
        <authorList>
            <person name="Carlton J.M."/>
            <person name="Hirt R.P."/>
            <person name="Silva J.C."/>
            <person name="Delcher A.L."/>
            <person name="Schatz M."/>
            <person name="Zhao Q."/>
            <person name="Wortman J.R."/>
            <person name="Bidwell S.L."/>
            <person name="Alsmark U.C.M."/>
            <person name="Besteiro S."/>
            <person name="Sicheritz-Ponten T."/>
            <person name="Noel C.J."/>
            <person name="Dacks J.B."/>
            <person name="Foster P.G."/>
            <person name="Simillion C."/>
            <person name="Van de Peer Y."/>
            <person name="Miranda-Saavedra D."/>
            <person name="Barton G.J."/>
            <person name="Westrop G.D."/>
            <person name="Mueller S."/>
            <person name="Dessi D."/>
            <person name="Fiori P.L."/>
            <person name="Ren Q."/>
            <person name="Paulsen I."/>
            <person name="Zhang H."/>
            <person name="Bastida-Corcuera F.D."/>
            <person name="Simoes-Barbosa A."/>
            <person name="Brown M.T."/>
            <person name="Hayes R.D."/>
            <person name="Mukherjee M."/>
            <person name="Okumura C.Y."/>
            <person name="Schneider R."/>
            <person name="Smith A.J."/>
            <person name="Vanacova S."/>
            <person name="Villalvazo M."/>
            <person name="Haas B.J."/>
            <person name="Pertea M."/>
            <person name="Feldblyum T.V."/>
            <person name="Utterback T.R."/>
            <person name="Shu C.L."/>
            <person name="Osoegawa K."/>
            <person name="de Jong P.J."/>
            <person name="Hrdy I."/>
            <person name="Horvathova L."/>
            <person name="Zubacova Z."/>
            <person name="Dolezal P."/>
            <person name="Malik S.B."/>
            <person name="Logsdon J.M. Jr."/>
            <person name="Henze K."/>
            <person name="Gupta A."/>
            <person name="Wang C.C."/>
            <person name="Dunne R.L."/>
            <person name="Upcroft J.A."/>
            <person name="Upcroft P."/>
            <person name="White O."/>
            <person name="Salzberg S.L."/>
            <person name="Tang P."/>
            <person name="Chiu C.-H."/>
            <person name="Lee Y.-S."/>
            <person name="Embley T.M."/>
            <person name="Coombs G.H."/>
            <person name="Mottram J.C."/>
            <person name="Tachezy J."/>
            <person name="Fraser-Liggett C.M."/>
            <person name="Johnson P.J."/>
        </authorList>
    </citation>
    <scope>NUCLEOTIDE SEQUENCE [LARGE SCALE GENOMIC DNA]</scope>
    <source>
        <strain evidence="1">G3</strain>
    </source>
</reference>
<proteinExistence type="predicted"/>
<evidence type="ECO:0000313" key="2">
    <source>
        <dbReference type="Proteomes" id="UP000001542"/>
    </source>
</evidence>
<dbReference type="InParanoid" id="A2GM65"/>
<evidence type="ECO:0008006" key="3">
    <source>
        <dbReference type="Google" id="ProtNLM"/>
    </source>
</evidence>
<sequence>MIDVNIDISYIRNASLIPTSDVFTIHINNHQVETSPIVARIFSPKINSILLADSTSVSYSCNIQIDDENTMNLFQGFLKNGIIKEQCSLNTIKDLYFIGLEFQNNELIAPFSSYLNENCISFENIDIYYDYALRTHNTEKLKSFFINRFNEFQGKVENLIKYFDTLGNDLIEEVFSESQSFNQDILLEVILGLVAKSNNM</sequence>
<dbReference type="KEGG" id="tva:4739379"/>
<reference evidence="1" key="1">
    <citation type="submission" date="2006-10" db="EMBL/GenBank/DDBJ databases">
        <authorList>
            <person name="Amadeo P."/>
            <person name="Zhao Q."/>
            <person name="Wortman J."/>
            <person name="Fraser-Liggett C."/>
            <person name="Carlton J."/>
        </authorList>
    </citation>
    <scope>NUCLEOTIDE SEQUENCE</scope>
    <source>
        <strain evidence="1">G3</strain>
    </source>
</reference>
<accession>A2GM65</accession>
<dbReference type="VEuPathDB" id="TrichDB:TVAGG3_0792460"/>
<dbReference type="RefSeq" id="XP_001294682.1">
    <property type="nucleotide sequence ID" value="XM_001294681.1"/>
</dbReference>
<protein>
    <recommendedName>
        <fullName evidence="3">BTB domain-containing protein</fullName>
    </recommendedName>
</protein>
<dbReference type="EMBL" id="DS117302">
    <property type="protein sequence ID" value="EAX81752.1"/>
    <property type="molecule type" value="Genomic_DNA"/>
</dbReference>
<dbReference type="SMR" id="A2GM65"/>
<organism evidence="1 2">
    <name type="scientific">Trichomonas vaginalis (strain ATCC PRA-98 / G3)</name>
    <dbReference type="NCBI Taxonomy" id="412133"/>
    <lineage>
        <taxon>Eukaryota</taxon>
        <taxon>Metamonada</taxon>
        <taxon>Parabasalia</taxon>
        <taxon>Trichomonadida</taxon>
        <taxon>Trichomonadidae</taxon>
        <taxon>Trichomonas</taxon>
    </lineage>
</organism>
<name>A2GM65_TRIV3</name>
<dbReference type="AlphaFoldDB" id="A2GM65"/>
<evidence type="ECO:0000313" key="1">
    <source>
        <dbReference type="EMBL" id="EAX81752.1"/>
    </source>
</evidence>
<gene>
    <name evidence="1" type="ORF">TVAG_605440</name>
</gene>